<keyword evidence="2" id="KW-0732">Signal</keyword>
<feature type="chain" id="PRO_5038366884" evidence="2">
    <location>
        <begin position="26"/>
        <end position="367"/>
    </location>
</feature>
<dbReference type="RefSeq" id="WP_002587706.1">
    <property type="nucleotide sequence ID" value="NZ_KB850977.1"/>
</dbReference>
<proteinExistence type="predicted"/>
<dbReference type="Pfam" id="PF04392">
    <property type="entry name" value="ABC_sub_bind"/>
    <property type="match status" value="1"/>
</dbReference>
<accession>A0A0E2H8X4</accession>
<dbReference type="EMBL" id="AGYR01000035">
    <property type="protein sequence ID" value="ENZ13131.1"/>
    <property type="molecule type" value="Genomic_DNA"/>
</dbReference>
<evidence type="ECO:0000313" key="4">
    <source>
        <dbReference type="Proteomes" id="UP000013085"/>
    </source>
</evidence>
<evidence type="ECO:0000256" key="1">
    <source>
        <dbReference type="SAM" id="MobiDB-lite"/>
    </source>
</evidence>
<evidence type="ECO:0000256" key="2">
    <source>
        <dbReference type="SAM" id="SignalP"/>
    </source>
</evidence>
<organism evidence="3 4">
    <name type="scientific">[Clostridium] clostridioforme 90A8</name>
    <dbReference type="NCBI Taxonomy" id="999408"/>
    <lineage>
        <taxon>Bacteria</taxon>
        <taxon>Bacillati</taxon>
        <taxon>Bacillota</taxon>
        <taxon>Clostridia</taxon>
        <taxon>Lachnospirales</taxon>
        <taxon>Lachnospiraceae</taxon>
        <taxon>Enterocloster</taxon>
    </lineage>
</organism>
<dbReference type="PROSITE" id="PS51257">
    <property type="entry name" value="PROKAR_LIPOPROTEIN"/>
    <property type="match status" value="1"/>
</dbReference>
<dbReference type="InterPro" id="IPR007487">
    <property type="entry name" value="ABC_transpt-TYRBP-like"/>
</dbReference>
<protein>
    <submittedName>
        <fullName evidence="3">ABC transporter substrate-binding protein</fullName>
    </submittedName>
</protein>
<sequence>MKKTIAMLLTAALSASLLSGCVSTAQNTTAAQSAETSSADTSSADGSSADKTGKSTAESSADSASYTIGVGQFAEHGSLDNCREGFMAGLAEEGIEEGVNLTVLYDNSQADGGTASQIATNFIGKGVDLMCGIATPMAQAEYGVAKKSDIPVIFTAVTDPVAAELANADGTPAGEVTGTSDKLPVEAQLKMIREILPEAKNIGIMYTTSEVNSESAIAEYKELAPQYGFEIVDTGISSSADIALAADTLINKVDCITNLTDNTVVASLPVILDKAAAKNIPVFGSEIEQVKIGCLAAMGLDYIELGRQTGKMAAQVLRGEKKASEMNYETIKEAAFYGNTRVAGNLGITLPEDLTKNAAELFTEIAQ</sequence>
<gene>
    <name evidence="3" type="ORF">HMPREF1090_03067</name>
</gene>
<comment type="caution">
    <text evidence="3">The sequence shown here is derived from an EMBL/GenBank/DDBJ whole genome shotgun (WGS) entry which is preliminary data.</text>
</comment>
<feature type="compositionally biased region" description="Low complexity" evidence="1">
    <location>
        <begin position="31"/>
        <end position="50"/>
    </location>
</feature>
<dbReference type="HOGENOM" id="CLU_058196_0_0_9"/>
<feature type="signal peptide" evidence="2">
    <location>
        <begin position="1"/>
        <end position="25"/>
    </location>
</feature>
<name>A0A0E2H8X4_9FIRM</name>
<dbReference type="SUPFAM" id="SSF53822">
    <property type="entry name" value="Periplasmic binding protein-like I"/>
    <property type="match status" value="1"/>
</dbReference>
<dbReference type="PANTHER" id="PTHR35271:SF1">
    <property type="entry name" value="ABC TRANSPORTER, SUBSTRATE-BINDING LIPOPROTEIN"/>
    <property type="match status" value="1"/>
</dbReference>
<dbReference type="InterPro" id="IPR028082">
    <property type="entry name" value="Peripla_BP_I"/>
</dbReference>
<dbReference type="Gene3D" id="3.40.50.2300">
    <property type="match status" value="2"/>
</dbReference>
<feature type="region of interest" description="Disordered" evidence="1">
    <location>
        <begin position="31"/>
        <end position="58"/>
    </location>
</feature>
<dbReference type="Proteomes" id="UP000013085">
    <property type="component" value="Unassembled WGS sequence"/>
</dbReference>
<dbReference type="CDD" id="cd06325">
    <property type="entry name" value="PBP1_ABC_unchar_transporter"/>
    <property type="match status" value="1"/>
</dbReference>
<evidence type="ECO:0000313" key="3">
    <source>
        <dbReference type="EMBL" id="ENZ13131.1"/>
    </source>
</evidence>
<reference evidence="3 4" key="1">
    <citation type="submission" date="2013-01" db="EMBL/GenBank/DDBJ databases">
        <title>The Genome Sequence of Clostridium clostridioforme 90A8.</title>
        <authorList>
            <consortium name="The Broad Institute Genome Sequencing Platform"/>
            <person name="Earl A."/>
            <person name="Ward D."/>
            <person name="Feldgarden M."/>
            <person name="Gevers D."/>
            <person name="Courvalin P."/>
            <person name="Lambert T."/>
            <person name="Walker B."/>
            <person name="Young S.K."/>
            <person name="Zeng Q."/>
            <person name="Gargeya S."/>
            <person name="Fitzgerald M."/>
            <person name="Haas B."/>
            <person name="Abouelleil A."/>
            <person name="Alvarado L."/>
            <person name="Arachchi H.M."/>
            <person name="Berlin A.M."/>
            <person name="Chapman S.B."/>
            <person name="Dewar J."/>
            <person name="Goldberg J."/>
            <person name="Griggs A."/>
            <person name="Gujja S."/>
            <person name="Hansen M."/>
            <person name="Howarth C."/>
            <person name="Imamovic A."/>
            <person name="Larimer J."/>
            <person name="McCowan C."/>
            <person name="Murphy C."/>
            <person name="Neiman D."/>
            <person name="Pearson M."/>
            <person name="Priest M."/>
            <person name="Roberts A."/>
            <person name="Saif S."/>
            <person name="Shea T."/>
            <person name="Sisk P."/>
            <person name="Sykes S."/>
            <person name="Wortman J."/>
            <person name="Nusbaum C."/>
            <person name="Birren B."/>
        </authorList>
    </citation>
    <scope>NUCLEOTIDE SEQUENCE [LARGE SCALE GENOMIC DNA]</scope>
    <source>
        <strain evidence="3 4">90A8</strain>
    </source>
</reference>
<dbReference type="PATRIC" id="fig|999408.3.peg.3314"/>
<dbReference type="AlphaFoldDB" id="A0A0E2H8X4"/>
<dbReference type="PANTHER" id="PTHR35271">
    <property type="entry name" value="ABC TRANSPORTER, SUBSTRATE-BINDING LIPOPROTEIN-RELATED"/>
    <property type="match status" value="1"/>
</dbReference>